<dbReference type="SMART" id="SM00228">
    <property type="entry name" value="PDZ"/>
    <property type="match status" value="1"/>
</dbReference>
<reference evidence="2" key="1">
    <citation type="submission" date="2020-07" db="EMBL/GenBank/DDBJ databases">
        <title>Multicomponent nature underlies the extraordinary mechanical properties of spider dragline silk.</title>
        <authorList>
            <person name="Kono N."/>
            <person name="Nakamura H."/>
            <person name="Mori M."/>
            <person name="Yoshida Y."/>
            <person name="Ohtoshi R."/>
            <person name="Malay A.D."/>
            <person name="Moran D.A.P."/>
            <person name="Tomita M."/>
            <person name="Numata K."/>
            <person name="Arakawa K."/>
        </authorList>
    </citation>
    <scope>NUCLEOTIDE SEQUENCE</scope>
</reference>
<gene>
    <name evidence="2" type="primary">AVEN_23645_1</name>
    <name evidence="2" type="ORF">TNCT_241151</name>
</gene>
<sequence length="139" mass="15839">MRQEYLRLILLDSKKNKQVNPGSKAYHQGLLEGDFLKMVNGYFTDGLSQMDVQNIIKETGTHLTLEVERNSVQPDIEKMYTARTTITLNGSPNHSKRDESSSQNVYPFFSCDVLRLKAFDISGICPEPSSEKRKPNGRR</sequence>
<dbReference type="EMBL" id="BMAO01013291">
    <property type="protein sequence ID" value="GFQ87676.1"/>
    <property type="molecule type" value="Genomic_DNA"/>
</dbReference>
<evidence type="ECO:0000313" key="2">
    <source>
        <dbReference type="EMBL" id="GFQ87676.1"/>
    </source>
</evidence>
<dbReference type="Pfam" id="PF00595">
    <property type="entry name" value="PDZ"/>
    <property type="match status" value="1"/>
</dbReference>
<dbReference type="InterPro" id="IPR001478">
    <property type="entry name" value="PDZ"/>
</dbReference>
<evidence type="ECO:0000259" key="1">
    <source>
        <dbReference type="PROSITE" id="PS50106"/>
    </source>
</evidence>
<dbReference type="OrthoDB" id="44841at2759"/>
<dbReference type="PROSITE" id="PS50106">
    <property type="entry name" value="PDZ"/>
    <property type="match status" value="1"/>
</dbReference>
<keyword evidence="3" id="KW-1185">Reference proteome</keyword>
<dbReference type="AlphaFoldDB" id="A0A8X6KXE9"/>
<dbReference type="Proteomes" id="UP000887116">
    <property type="component" value="Unassembled WGS sequence"/>
</dbReference>
<organism evidence="2 3">
    <name type="scientific">Trichonephila clavata</name>
    <name type="common">Joro spider</name>
    <name type="synonym">Nephila clavata</name>
    <dbReference type="NCBI Taxonomy" id="2740835"/>
    <lineage>
        <taxon>Eukaryota</taxon>
        <taxon>Metazoa</taxon>
        <taxon>Ecdysozoa</taxon>
        <taxon>Arthropoda</taxon>
        <taxon>Chelicerata</taxon>
        <taxon>Arachnida</taxon>
        <taxon>Araneae</taxon>
        <taxon>Araneomorphae</taxon>
        <taxon>Entelegynae</taxon>
        <taxon>Araneoidea</taxon>
        <taxon>Nephilidae</taxon>
        <taxon>Trichonephila</taxon>
    </lineage>
</organism>
<name>A0A8X6KXE9_TRICU</name>
<evidence type="ECO:0000313" key="3">
    <source>
        <dbReference type="Proteomes" id="UP000887116"/>
    </source>
</evidence>
<accession>A0A8X6KXE9</accession>
<feature type="domain" description="PDZ" evidence="1">
    <location>
        <begin position="17"/>
        <end position="71"/>
    </location>
</feature>
<proteinExistence type="predicted"/>
<dbReference type="SUPFAM" id="SSF50156">
    <property type="entry name" value="PDZ domain-like"/>
    <property type="match status" value="1"/>
</dbReference>
<protein>
    <submittedName>
        <fullName evidence="2">PDZ domain-containing protein</fullName>
    </submittedName>
</protein>
<dbReference type="Gene3D" id="2.30.42.10">
    <property type="match status" value="1"/>
</dbReference>
<comment type="caution">
    <text evidence="2">The sequence shown here is derived from an EMBL/GenBank/DDBJ whole genome shotgun (WGS) entry which is preliminary data.</text>
</comment>
<dbReference type="InterPro" id="IPR036034">
    <property type="entry name" value="PDZ_sf"/>
</dbReference>